<accession>A0ABP0V3B5</accession>
<dbReference type="InterPro" id="IPR006948">
    <property type="entry name" value="Alliinase_C"/>
</dbReference>
<dbReference type="InterPro" id="IPR050478">
    <property type="entry name" value="Ethylene_sulfur-biosynth"/>
</dbReference>
<evidence type="ECO:0000313" key="6">
    <source>
        <dbReference type="Proteomes" id="UP001497512"/>
    </source>
</evidence>
<dbReference type="PANTHER" id="PTHR43795">
    <property type="entry name" value="BIFUNCTIONAL ASPARTATE AMINOTRANSFERASE AND GLUTAMATE/ASPARTATE-PREPHENATE AMINOTRANSFERASE-RELATED"/>
    <property type="match status" value="1"/>
</dbReference>
<dbReference type="SUPFAM" id="SSF53383">
    <property type="entry name" value="PLP-dependent transferases"/>
    <property type="match status" value="1"/>
</dbReference>
<protein>
    <recommendedName>
        <fullName evidence="4">Alliinase C-terminal domain-containing protein</fullName>
    </recommendedName>
</protein>
<evidence type="ECO:0000259" key="4">
    <source>
        <dbReference type="Pfam" id="PF04864"/>
    </source>
</evidence>
<gene>
    <name evidence="5" type="ORF">CSSPTR1EN2_LOCUS23303</name>
</gene>
<evidence type="ECO:0000313" key="5">
    <source>
        <dbReference type="EMBL" id="CAK9236903.1"/>
    </source>
</evidence>
<comment type="similarity">
    <text evidence="2">Belongs to the alliinase family.</text>
</comment>
<name>A0ABP0V3B5_9BRYO</name>
<dbReference type="PANTHER" id="PTHR43795:SF22">
    <property type="entry name" value="TRYPTOPHAN AMINOTRANSFERASE-RELATED PROTEIN 2"/>
    <property type="match status" value="1"/>
</dbReference>
<dbReference type="EMBL" id="OZ019901">
    <property type="protein sequence ID" value="CAK9236903.1"/>
    <property type="molecule type" value="Genomic_DNA"/>
</dbReference>
<dbReference type="Gene3D" id="3.40.640.10">
    <property type="entry name" value="Type I PLP-dependent aspartate aminotransferase-like (Major domain)"/>
    <property type="match status" value="1"/>
</dbReference>
<feature type="domain" description="Alliinase C-terminal" evidence="4">
    <location>
        <begin position="232"/>
        <end position="628"/>
    </location>
</feature>
<dbReference type="InterPro" id="IPR015422">
    <property type="entry name" value="PyrdxlP-dep_Trfase_small"/>
</dbReference>
<dbReference type="Gene3D" id="2.10.25.30">
    <property type="entry name" value="EGF-like, alliinase"/>
    <property type="match status" value="1"/>
</dbReference>
<dbReference type="Gene3D" id="3.90.1150.10">
    <property type="entry name" value="Aspartate Aminotransferase, domain 1"/>
    <property type="match status" value="1"/>
</dbReference>
<evidence type="ECO:0000256" key="2">
    <source>
        <dbReference type="ARBA" id="ARBA00006312"/>
    </source>
</evidence>
<proteinExistence type="inferred from homology"/>
<comment type="cofactor">
    <cofactor evidence="1">
        <name>pyridoxal 5'-phosphate</name>
        <dbReference type="ChEBI" id="CHEBI:597326"/>
    </cofactor>
</comment>
<keyword evidence="3" id="KW-0663">Pyridoxal phosphate</keyword>
<dbReference type="Pfam" id="PF04864">
    <property type="entry name" value="Alliinase_C"/>
    <property type="match status" value="1"/>
</dbReference>
<evidence type="ECO:0000256" key="3">
    <source>
        <dbReference type="ARBA" id="ARBA00022898"/>
    </source>
</evidence>
<reference evidence="5" key="1">
    <citation type="submission" date="2024-02" db="EMBL/GenBank/DDBJ databases">
        <authorList>
            <consortium name="ELIXIR-Norway"/>
            <consortium name="Elixir Norway"/>
        </authorList>
    </citation>
    <scope>NUCLEOTIDE SEQUENCE</scope>
</reference>
<dbReference type="Proteomes" id="UP001497512">
    <property type="component" value="Chromosome 9"/>
</dbReference>
<dbReference type="InterPro" id="IPR015421">
    <property type="entry name" value="PyrdxlP-dep_Trfase_major"/>
</dbReference>
<dbReference type="InterPro" id="IPR015424">
    <property type="entry name" value="PyrdxlP-dep_Trfase"/>
</dbReference>
<evidence type="ECO:0000256" key="1">
    <source>
        <dbReference type="ARBA" id="ARBA00001933"/>
    </source>
</evidence>
<sequence>MGGSRGGDRVAATTHQLQQQQCHNGENHRPIAKVTAAAAPVLLLSRKKRINVAQSHGLAQCPLSWLPFHASLALNLALVYYICLSLSPDRALQHDDHGIRCSSFSNHHQQEQEQQLLHRSPHSAAASPNVFCNNTRLNTSFSRDPWEEPVVLQADDDSPCVSCAPAPVLEGSSYVSFSALDHARECSSNGHFVVSDQQQQKKAVGRRIGACHCHPCFMGPRCAEFATNCILNLSIGDPTIFESYWLTLGSQATTVIPAWQGMSYFAHKHNAFLFVDHHLELTIRELHTLVGNAVTQDRYILLGVGSTQLFQAAIYALAANLPENSTPTTSDPIKIVSAVPFYSAYAEAVDYQKSAKYKWAGDATKFQQVAAAGGGGGGRNHDRAASFIEVVTSPSNPEGSNCQAVLHHQEGGAAGGGPQQGSSSSTIHDLAYYWPQYTPITAPADNPLMLFTFSKITGHAGTRLGWAIVEDKRIAMKMFEYIRVNTLGVSQDAQRRAFTLIRTIIDDIERIPTRSSDAPPRMPFFHYIQALLEERWRRIVSVLEGNSLFTLPVYDEAFCTFLGKAFRPNPAFLWLECTNGQDCGELLLKYGIATREGPSFGVSSAFVRLSLLDRDPLFDLLLQRLASIR</sequence>
<organism evidence="5 6">
    <name type="scientific">Sphagnum troendelagicum</name>
    <dbReference type="NCBI Taxonomy" id="128251"/>
    <lineage>
        <taxon>Eukaryota</taxon>
        <taxon>Viridiplantae</taxon>
        <taxon>Streptophyta</taxon>
        <taxon>Embryophyta</taxon>
        <taxon>Bryophyta</taxon>
        <taxon>Sphagnophytina</taxon>
        <taxon>Sphagnopsida</taxon>
        <taxon>Sphagnales</taxon>
        <taxon>Sphagnaceae</taxon>
        <taxon>Sphagnum</taxon>
    </lineage>
</organism>
<dbReference type="InterPro" id="IPR037029">
    <property type="entry name" value="Alliinase_N_sf"/>
</dbReference>
<keyword evidence="6" id="KW-1185">Reference proteome</keyword>